<keyword evidence="1" id="KW-1133">Transmembrane helix</keyword>
<evidence type="ECO:0000256" key="1">
    <source>
        <dbReference type="SAM" id="Phobius"/>
    </source>
</evidence>
<sequence>MALSDFVTAVVAVLRRRPADLLPMYVLGVAVTAIVRVVPFVAIAIAYIVLATTGRLESIRTALTELGSPPTDPNADPEAFETWANGLEPIVDQLLTPQLVVLGLGTVLVSVLLFALLSAGVAAGQLTACYSRLRDNRGLLAGVDGARRYWLRFLGLFLLELLCWIAVLVTVGFGAVLLAGAGSLATGSMVVAPLAVLLAMLVALVVLLVVRALFAFAPVAVVVDDAGVFASLWRAAGFVRRQPVDALFYYIVALVALVGVSSVVGLLSLVDVVTIGSLVSTLVLLPALDLLKTAIYCGYRDRLAPPEPPTESLRQQLRGGLRRGWTEMTSFVRATPGTHALVVGLALLGFWVGWMAAEPFVGTFEASIATRLEGWLPPAMALELFGNNWLVALTTAYAGVAFAIPAVISLLFNGIAIGIAARLEVDPTELAAFMVPHGIVEIPAILIASALGISVGATAWRTWQGRASRTDFADALERAFWVLVGIGILLAIAAVIEGFVSPYYYRLFL</sequence>
<name>A0A1H8ZI86_9EURY</name>
<feature type="transmembrane region" description="Helical" evidence="1">
    <location>
        <begin position="149"/>
        <end position="178"/>
    </location>
</feature>
<dbReference type="PANTHER" id="PTHR35337:SF1">
    <property type="entry name" value="SLR1478 PROTEIN"/>
    <property type="match status" value="1"/>
</dbReference>
<dbReference type="InterPro" id="IPR002798">
    <property type="entry name" value="SpoIIM-like"/>
</dbReference>
<keyword evidence="1" id="KW-0472">Membrane</keyword>
<organism evidence="2 3">
    <name type="scientific">Natrinema salaciae</name>
    <dbReference type="NCBI Taxonomy" id="1186196"/>
    <lineage>
        <taxon>Archaea</taxon>
        <taxon>Methanobacteriati</taxon>
        <taxon>Methanobacteriota</taxon>
        <taxon>Stenosarchaea group</taxon>
        <taxon>Halobacteria</taxon>
        <taxon>Halobacteriales</taxon>
        <taxon>Natrialbaceae</taxon>
        <taxon>Natrinema</taxon>
    </lineage>
</organism>
<evidence type="ECO:0000313" key="2">
    <source>
        <dbReference type="EMBL" id="SEP64071.1"/>
    </source>
</evidence>
<accession>A0A1H8ZI86</accession>
<dbReference type="Proteomes" id="UP000199114">
    <property type="component" value="Unassembled WGS sequence"/>
</dbReference>
<gene>
    <name evidence="2" type="ORF">SAMN04489841_0178</name>
</gene>
<dbReference type="OrthoDB" id="86288at2157"/>
<keyword evidence="3" id="KW-1185">Reference proteome</keyword>
<dbReference type="EMBL" id="FOFD01000001">
    <property type="protein sequence ID" value="SEP64071.1"/>
    <property type="molecule type" value="Genomic_DNA"/>
</dbReference>
<dbReference type="Pfam" id="PF01944">
    <property type="entry name" value="SpoIIM"/>
    <property type="match status" value="1"/>
</dbReference>
<reference evidence="3" key="1">
    <citation type="submission" date="2016-10" db="EMBL/GenBank/DDBJ databases">
        <authorList>
            <person name="Varghese N."/>
            <person name="Submissions S."/>
        </authorList>
    </citation>
    <scope>NUCLEOTIDE SEQUENCE [LARGE SCALE GENOMIC DNA]</scope>
    <source>
        <strain evidence="3">DSM 25055</strain>
    </source>
</reference>
<feature type="transmembrane region" description="Helical" evidence="1">
    <location>
        <begin position="338"/>
        <end position="357"/>
    </location>
</feature>
<feature type="transmembrane region" description="Helical" evidence="1">
    <location>
        <begin position="190"/>
        <end position="210"/>
    </location>
</feature>
<dbReference type="RefSeq" id="WP_090611723.1">
    <property type="nucleotide sequence ID" value="NZ_FOFD01000001.1"/>
</dbReference>
<feature type="transmembrane region" description="Helical" evidence="1">
    <location>
        <begin position="480"/>
        <end position="505"/>
    </location>
</feature>
<dbReference type="AlphaFoldDB" id="A0A1H8ZI86"/>
<feature type="transmembrane region" description="Helical" evidence="1">
    <location>
        <begin position="396"/>
        <end position="421"/>
    </location>
</feature>
<dbReference type="STRING" id="1186196.SAMN04489841_0178"/>
<feature type="transmembrane region" description="Helical" evidence="1">
    <location>
        <begin position="247"/>
        <end position="267"/>
    </location>
</feature>
<proteinExistence type="predicted"/>
<keyword evidence="1" id="KW-0812">Transmembrane</keyword>
<dbReference type="PANTHER" id="PTHR35337">
    <property type="entry name" value="SLR1478 PROTEIN"/>
    <property type="match status" value="1"/>
</dbReference>
<feature type="transmembrane region" description="Helical" evidence="1">
    <location>
        <begin position="442"/>
        <end position="460"/>
    </location>
</feature>
<evidence type="ECO:0000313" key="3">
    <source>
        <dbReference type="Proteomes" id="UP000199114"/>
    </source>
</evidence>
<feature type="transmembrane region" description="Helical" evidence="1">
    <location>
        <begin position="273"/>
        <end position="291"/>
    </location>
</feature>
<feature type="transmembrane region" description="Helical" evidence="1">
    <location>
        <begin position="99"/>
        <end position="123"/>
    </location>
</feature>
<protein>
    <submittedName>
        <fullName evidence="2">Stage II sporulation protein M</fullName>
    </submittedName>
</protein>
<feature type="transmembrane region" description="Helical" evidence="1">
    <location>
        <begin position="24"/>
        <end position="50"/>
    </location>
</feature>